<dbReference type="PANTHER" id="PTHR43501:SF1">
    <property type="entry name" value="CYTOSOL NON-SPECIFIC DIPEPTIDASE"/>
    <property type="match status" value="1"/>
</dbReference>
<dbReference type="CDD" id="cd03890">
    <property type="entry name" value="M20_pepD"/>
    <property type="match status" value="1"/>
</dbReference>
<proteinExistence type="predicted"/>
<dbReference type="NCBIfam" id="TIGR01893">
    <property type="entry name" value="aa-his-dipept"/>
    <property type="match status" value="1"/>
</dbReference>
<evidence type="ECO:0000313" key="4">
    <source>
        <dbReference type="Proteomes" id="UP001157353"/>
    </source>
</evidence>
<dbReference type="RefSeq" id="WP_284202239.1">
    <property type="nucleotide sequence ID" value="NZ_BSPQ01000001.1"/>
</dbReference>
<gene>
    <name evidence="3" type="ORF">GCM10007916_01890</name>
</gene>
<dbReference type="InterPro" id="IPR001160">
    <property type="entry name" value="Peptidase_M20C"/>
</dbReference>
<dbReference type="Pfam" id="PF01546">
    <property type="entry name" value="Peptidase_M20"/>
    <property type="match status" value="1"/>
</dbReference>
<dbReference type="PRINTS" id="PR00934">
    <property type="entry name" value="XHISDIPTASE"/>
</dbReference>
<reference evidence="4" key="1">
    <citation type="journal article" date="2019" name="Int. J. Syst. Evol. Microbiol.">
        <title>The Global Catalogue of Microorganisms (GCM) 10K type strain sequencing project: providing services to taxonomists for standard genome sequencing and annotation.</title>
        <authorList>
            <consortium name="The Broad Institute Genomics Platform"/>
            <consortium name="The Broad Institute Genome Sequencing Center for Infectious Disease"/>
            <person name="Wu L."/>
            <person name="Ma J."/>
        </authorList>
    </citation>
    <scope>NUCLEOTIDE SEQUENCE [LARGE SCALE GENOMIC DNA]</scope>
    <source>
        <strain evidence="4">NBRC 103166</strain>
    </source>
</reference>
<dbReference type="InterPro" id="IPR002933">
    <property type="entry name" value="Peptidase_M20"/>
</dbReference>
<evidence type="ECO:0000256" key="1">
    <source>
        <dbReference type="ARBA" id="ARBA00022801"/>
    </source>
</evidence>
<evidence type="ECO:0000313" key="3">
    <source>
        <dbReference type="EMBL" id="GLS89122.1"/>
    </source>
</evidence>
<dbReference type="PIRSF" id="PIRSF016599">
    <property type="entry name" value="Xaa-His_dipept"/>
    <property type="match status" value="1"/>
</dbReference>
<comment type="caution">
    <text evidence="3">The sequence shown here is derived from an EMBL/GenBank/DDBJ whole genome shotgun (WGS) entry which is preliminary data.</text>
</comment>
<dbReference type="InterPro" id="IPR011650">
    <property type="entry name" value="Peptidase_M20_dimer"/>
</dbReference>
<dbReference type="EMBL" id="BSPQ01000001">
    <property type="protein sequence ID" value="GLS89122.1"/>
    <property type="molecule type" value="Genomic_DNA"/>
</dbReference>
<organism evidence="3 4">
    <name type="scientific">Psychromonas marina</name>
    <dbReference type="NCBI Taxonomy" id="88364"/>
    <lineage>
        <taxon>Bacteria</taxon>
        <taxon>Pseudomonadati</taxon>
        <taxon>Pseudomonadota</taxon>
        <taxon>Gammaproteobacteria</taxon>
        <taxon>Alteromonadales</taxon>
        <taxon>Psychromonadaceae</taxon>
        <taxon>Psychromonas</taxon>
    </lineage>
</organism>
<evidence type="ECO:0000259" key="2">
    <source>
        <dbReference type="Pfam" id="PF07687"/>
    </source>
</evidence>
<keyword evidence="1" id="KW-0378">Hydrolase</keyword>
<feature type="domain" description="Peptidase M20 dimerisation" evidence="2">
    <location>
        <begin position="207"/>
        <end position="286"/>
    </location>
</feature>
<protein>
    <submittedName>
        <fullName evidence="3">Aminoacyl-histidine dipeptidase</fullName>
    </submittedName>
</protein>
<sequence length="485" mass="52691">MQTLLSTSTNPIWSYFSSICAIPHPSKHEQQLVEWIQNWATEKNIDCVQDEVGNLILTKPASAGYEDKTAVILQAHLDMVPQKNSDSSHDFLVDPITPIVKGDWLHADNTTLGADNGIGMASCLAVLGANDLQHGPLEVLLTTDEETGMTGAFGLKAGALKGKVLINTDSEQESELYVGCAGGVNVNIDLAYEKMEPEVSHAAYEISLTGLKGGHSGCDINLGRGNAIKELAAVLNNLDGVPFNVANFEGGSLRNAIPREAKAVIVCDEQYQNSLELLINTLQVTLAAQFEGVETNLTLTVKKSTLPTSILTHESQTALLESIQGCKNGVFSMDNNFSNVVQTSSNIGVITQSTEGKLCFKIQVLIRSQVEQEKQDEANEIQAHFESHGASVRQDGIYPGWTPNPNSAIYQVMENQYIELFGSKPKTMVIHAGLECGLFSAQYPEWDMISVGPTIKFPHSPDEKLEIATVDKYWDLLTATLKALD</sequence>
<dbReference type="Proteomes" id="UP001157353">
    <property type="component" value="Unassembled WGS sequence"/>
</dbReference>
<dbReference type="Gene3D" id="3.40.630.10">
    <property type="entry name" value="Zn peptidases"/>
    <property type="match status" value="2"/>
</dbReference>
<keyword evidence="4" id="KW-1185">Reference proteome</keyword>
<dbReference type="SUPFAM" id="SSF53187">
    <property type="entry name" value="Zn-dependent exopeptidases"/>
    <property type="match status" value="1"/>
</dbReference>
<dbReference type="PANTHER" id="PTHR43501">
    <property type="entry name" value="CYTOSOL NON-SPECIFIC DIPEPTIDASE"/>
    <property type="match status" value="1"/>
</dbReference>
<dbReference type="Pfam" id="PF07687">
    <property type="entry name" value="M20_dimer"/>
    <property type="match status" value="1"/>
</dbReference>
<name>A0ABQ6DVJ8_9GAMM</name>
<accession>A0ABQ6DVJ8</accession>